<gene>
    <name evidence="2" type="ORF">SLS56_004980</name>
</gene>
<feature type="compositionally biased region" description="Basic and acidic residues" evidence="1">
    <location>
        <begin position="306"/>
        <end position="315"/>
    </location>
</feature>
<dbReference type="Proteomes" id="UP001521116">
    <property type="component" value="Unassembled WGS sequence"/>
</dbReference>
<organism evidence="2 3">
    <name type="scientific">Neofusicoccum ribis</name>
    <dbReference type="NCBI Taxonomy" id="45134"/>
    <lineage>
        <taxon>Eukaryota</taxon>
        <taxon>Fungi</taxon>
        <taxon>Dikarya</taxon>
        <taxon>Ascomycota</taxon>
        <taxon>Pezizomycotina</taxon>
        <taxon>Dothideomycetes</taxon>
        <taxon>Dothideomycetes incertae sedis</taxon>
        <taxon>Botryosphaeriales</taxon>
        <taxon>Botryosphaeriaceae</taxon>
        <taxon>Neofusicoccum</taxon>
    </lineage>
</organism>
<name>A0ABR3SUP5_9PEZI</name>
<dbReference type="InterPro" id="IPR052780">
    <property type="entry name" value="AAA_Catabolism_Regulators"/>
</dbReference>
<sequence>MHQLQCVFGPVRRLRSRVKRKNGVPPTAAAAPIPTPVDAREDEFRAESRNPPHAEAQAHSEIHHDAREGSPDAAEATAPSTDDGRPTAPGYNLSSWNHFNLCRDGYLTPAEADHLVDHFFQWMHPIFPLVDQEYSSSANREQLITREPFLCATILAICSRCSWIHAYPASPRAIEAHGMLYRHLQSEISRCIWAPDRRYNARALGLIEGIVLLVEWHTRSLDLVSPPMDISGPYALGSYSFNPCPSSTLPDVSNFESEVLNASETIKSLLTATWRLLAIAITLSDEIGLHQVITKAGERQMQGDADGSRRARREPASQLSALLDSRTELYRLLQLVESTVYSTPRHTADIITSGRYVSIISDFSGYLAAWRSRFEHLKGPGPLRKHLEVIWHSARTFLNCVAVQAFAIRCKTAGRRPSSRGAGTGAASNTQSFTQSAQHYQDLSMAEDVTKDAEQVLEIALELHREGYLRHAPMNLMYHIMAASMLLLKLQLLPIRINGRRGAGDLMAPLKKIARALEEASIDDVHVCCRFASCFKRLMRKIEADRGQPRPTVEASDPGHQGLESISGVLWPSGDPDAAADATAMGLPFGTSLCEGLFSLEQDGEWPRWLAF</sequence>
<evidence type="ECO:0000313" key="2">
    <source>
        <dbReference type="EMBL" id="KAL1630308.1"/>
    </source>
</evidence>
<feature type="region of interest" description="Disordered" evidence="1">
    <location>
        <begin position="298"/>
        <end position="317"/>
    </location>
</feature>
<protein>
    <submittedName>
        <fullName evidence="2">Uncharacterized protein</fullName>
    </submittedName>
</protein>
<dbReference type="EMBL" id="JAJVDC020000048">
    <property type="protein sequence ID" value="KAL1630308.1"/>
    <property type="molecule type" value="Genomic_DNA"/>
</dbReference>
<dbReference type="PANTHER" id="PTHR31644">
    <property type="entry name" value="TRANSCRIPTIONAL ACTIVATOR ARO80-RELATED"/>
    <property type="match status" value="1"/>
</dbReference>
<evidence type="ECO:0000313" key="3">
    <source>
        <dbReference type="Proteomes" id="UP001521116"/>
    </source>
</evidence>
<feature type="region of interest" description="Disordered" evidence="1">
    <location>
        <begin position="18"/>
        <end position="89"/>
    </location>
</feature>
<evidence type="ECO:0000256" key="1">
    <source>
        <dbReference type="SAM" id="MobiDB-lite"/>
    </source>
</evidence>
<dbReference type="PANTHER" id="PTHR31644:SF2">
    <property type="entry name" value="TRANSCRIPTIONAL ACTIVATOR ARO80-RELATED"/>
    <property type="match status" value="1"/>
</dbReference>
<proteinExistence type="predicted"/>
<feature type="compositionally biased region" description="Basic and acidic residues" evidence="1">
    <location>
        <begin position="38"/>
        <end position="70"/>
    </location>
</feature>
<accession>A0ABR3SUP5</accession>
<keyword evidence="3" id="KW-1185">Reference proteome</keyword>
<dbReference type="CDD" id="cd12148">
    <property type="entry name" value="fungal_TF_MHR"/>
    <property type="match status" value="1"/>
</dbReference>
<reference evidence="2 3" key="1">
    <citation type="submission" date="2024-02" db="EMBL/GenBank/DDBJ databases">
        <title>De novo assembly and annotation of 12 fungi associated with fruit tree decline syndrome in Ontario, Canada.</title>
        <authorList>
            <person name="Sulman M."/>
            <person name="Ellouze W."/>
            <person name="Ilyukhin E."/>
        </authorList>
    </citation>
    <scope>NUCLEOTIDE SEQUENCE [LARGE SCALE GENOMIC DNA]</scope>
    <source>
        <strain evidence="2 3">M1-105</strain>
    </source>
</reference>
<comment type="caution">
    <text evidence="2">The sequence shown here is derived from an EMBL/GenBank/DDBJ whole genome shotgun (WGS) entry which is preliminary data.</text>
</comment>